<name>A0A6B2QXM6_9BURK</name>
<comment type="similarity">
    <text evidence="1">Belongs to the HSP15 family.</text>
</comment>
<evidence type="ECO:0000256" key="2">
    <source>
        <dbReference type="ARBA" id="ARBA00022884"/>
    </source>
</evidence>
<dbReference type="Gene3D" id="3.10.290.10">
    <property type="entry name" value="RNA-binding S4 domain"/>
    <property type="match status" value="1"/>
</dbReference>
<dbReference type="InterPro" id="IPR002942">
    <property type="entry name" value="S4_RNA-bd"/>
</dbReference>
<dbReference type="PROSITE" id="PS50889">
    <property type="entry name" value="S4"/>
    <property type="match status" value="1"/>
</dbReference>
<dbReference type="Pfam" id="PF01479">
    <property type="entry name" value="S4"/>
    <property type="match status" value="1"/>
</dbReference>
<dbReference type="AlphaFoldDB" id="A0A6B2QXM6"/>
<dbReference type="RefSeq" id="WP_163651325.1">
    <property type="nucleotide sequence ID" value="NZ_JAAGRN010000001.1"/>
</dbReference>
<dbReference type="PIRSF" id="PIRSF016821">
    <property type="entry name" value="HSP15"/>
    <property type="match status" value="1"/>
</dbReference>
<comment type="caution">
    <text evidence="6">The sequence shown here is derived from an EMBL/GenBank/DDBJ whole genome shotgun (WGS) entry which is preliminary data.</text>
</comment>
<dbReference type="CDD" id="cd00165">
    <property type="entry name" value="S4"/>
    <property type="match status" value="1"/>
</dbReference>
<protein>
    <submittedName>
        <fullName evidence="6">RNA-binding S4 domain-containing protein</fullName>
    </submittedName>
</protein>
<keyword evidence="3" id="KW-0238">DNA-binding</keyword>
<evidence type="ECO:0000256" key="3">
    <source>
        <dbReference type="ARBA" id="ARBA00023125"/>
    </source>
</evidence>
<feature type="domain" description="RNA-binding S4" evidence="5">
    <location>
        <begin position="8"/>
        <end position="72"/>
    </location>
</feature>
<dbReference type="GO" id="GO:0043023">
    <property type="term" value="F:ribosomal large subunit binding"/>
    <property type="evidence" value="ECO:0007669"/>
    <property type="project" value="InterPro"/>
</dbReference>
<dbReference type="SMART" id="SM00363">
    <property type="entry name" value="S4"/>
    <property type="match status" value="1"/>
</dbReference>
<evidence type="ECO:0000313" key="6">
    <source>
        <dbReference type="EMBL" id="NDY82044.1"/>
    </source>
</evidence>
<evidence type="ECO:0000259" key="5">
    <source>
        <dbReference type="SMART" id="SM00363"/>
    </source>
</evidence>
<evidence type="ECO:0000256" key="1">
    <source>
        <dbReference type="ARBA" id="ARBA00008396"/>
    </source>
</evidence>
<accession>A0A6B2QXM6</accession>
<dbReference type="SUPFAM" id="SSF55174">
    <property type="entry name" value="Alpha-L RNA-binding motif"/>
    <property type="match status" value="1"/>
</dbReference>
<organism evidence="6">
    <name type="scientific">Sheuella amnicola</name>
    <dbReference type="NCBI Taxonomy" id="2707330"/>
    <lineage>
        <taxon>Bacteria</taxon>
        <taxon>Pseudomonadati</taxon>
        <taxon>Pseudomonadota</taxon>
        <taxon>Betaproteobacteria</taxon>
        <taxon>Burkholderiales</taxon>
        <taxon>Alcaligenaceae</taxon>
        <taxon>Sheuella</taxon>
    </lineage>
</organism>
<dbReference type="GO" id="GO:0003727">
    <property type="term" value="F:single-stranded RNA binding"/>
    <property type="evidence" value="ECO:0007669"/>
    <property type="project" value="InterPro"/>
</dbReference>
<sequence length="131" mass="15256">MEFPEVSVRLDKWLWAARFYKSRTIASNAIEMGRVQVNGDRAKPARAIRVGDRLLIVREQEKTELFVRAVSETRRSAPLAKLLYEETPESLLNKQTLAERRRFYSEPSHEIAGRPTKRNRRALQNLRGYDG</sequence>
<dbReference type="GO" id="GO:0034605">
    <property type="term" value="P:cellular response to heat"/>
    <property type="evidence" value="ECO:0007669"/>
    <property type="project" value="InterPro"/>
</dbReference>
<dbReference type="InterPro" id="IPR025708">
    <property type="entry name" value="HSP15"/>
</dbReference>
<evidence type="ECO:0000256" key="4">
    <source>
        <dbReference type="PROSITE-ProRule" id="PRU00182"/>
    </source>
</evidence>
<dbReference type="GO" id="GO:0003677">
    <property type="term" value="F:DNA binding"/>
    <property type="evidence" value="ECO:0007669"/>
    <property type="project" value="UniProtKB-KW"/>
</dbReference>
<reference evidence="6" key="1">
    <citation type="submission" date="2020-02" db="EMBL/GenBank/DDBJ databases">
        <authorList>
            <person name="Chen W.-M."/>
        </authorList>
    </citation>
    <scope>NUCLEOTIDE SEQUENCE</scope>
    <source>
        <strain evidence="6">NBD-18</strain>
    </source>
</reference>
<dbReference type="InterPro" id="IPR036986">
    <property type="entry name" value="S4_RNA-bd_sf"/>
</dbReference>
<proteinExistence type="inferred from homology"/>
<keyword evidence="2 4" id="KW-0694">RNA-binding</keyword>
<dbReference type="EMBL" id="JAAGRN010000001">
    <property type="protein sequence ID" value="NDY82044.1"/>
    <property type="molecule type" value="Genomic_DNA"/>
</dbReference>
<gene>
    <name evidence="6" type="ORF">G3I67_02255</name>
</gene>